<evidence type="ECO:0000256" key="2">
    <source>
        <dbReference type="ARBA" id="ARBA00022679"/>
    </source>
</evidence>
<evidence type="ECO:0000256" key="1">
    <source>
        <dbReference type="ARBA" id="ARBA00010688"/>
    </source>
</evidence>
<evidence type="ECO:0000313" key="8">
    <source>
        <dbReference type="Proteomes" id="UP000824074"/>
    </source>
</evidence>
<dbReference type="InterPro" id="IPR046348">
    <property type="entry name" value="SIS_dom_sf"/>
</dbReference>
<dbReference type="InterPro" id="IPR029056">
    <property type="entry name" value="Ribokinase-like"/>
</dbReference>
<dbReference type="AlphaFoldDB" id="A0A9D1IML9"/>
<dbReference type="PANTHER" id="PTHR43085:SF1">
    <property type="entry name" value="PSEUDOURIDINE KINASE-RELATED"/>
    <property type="match status" value="1"/>
</dbReference>
<protein>
    <recommendedName>
        <fullName evidence="6">Carbohydrate kinase PfkB domain-containing protein</fullName>
    </recommendedName>
</protein>
<dbReference type="EMBL" id="DVMT01000020">
    <property type="protein sequence ID" value="HIU40052.1"/>
    <property type="molecule type" value="Genomic_DNA"/>
</dbReference>
<name>A0A9D1IML9_9FIRM</name>
<evidence type="ECO:0000256" key="5">
    <source>
        <dbReference type="ARBA" id="ARBA00022840"/>
    </source>
</evidence>
<dbReference type="SUPFAM" id="SSF53697">
    <property type="entry name" value="SIS domain"/>
    <property type="match status" value="1"/>
</dbReference>
<evidence type="ECO:0000256" key="4">
    <source>
        <dbReference type="ARBA" id="ARBA00022777"/>
    </source>
</evidence>
<keyword evidence="5" id="KW-0067">ATP-binding</keyword>
<keyword evidence="4" id="KW-0418">Kinase</keyword>
<comment type="caution">
    <text evidence="7">The sequence shown here is derived from an EMBL/GenBank/DDBJ whole genome shotgun (WGS) entry which is preliminary data.</text>
</comment>
<keyword evidence="2" id="KW-0808">Transferase</keyword>
<feature type="non-terminal residue" evidence="7">
    <location>
        <position position="575"/>
    </location>
</feature>
<organism evidence="7 8">
    <name type="scientific">Candidatus Aphodocola excrementigallinarum</name>
    <dbReference type="NCBI Taxonomy" id="2840670"/>
    <lineage>
        <taxon>Bacteria</taxon>
        <taxon>Bacillati</taxon>
        <taxon>Bacillota</taxon>
        <taxon>Bacilli</taxon>
        <taxon>Candidatus Aphodocola</taxon>
    </lineage>
</organism>
<dbReference type="Pfam" id="PF00294">
    <property type="entry name" value="PfkB"/>
    <property type="match status" value="1"/>
</dbReference>
<feature type="domain" description="Carbohydrate kinase PfkB" evidence="6">
    <location>
        <begin position="30"/>
        <end position="290"/>
    </location>
</feature>
<gene>
    <name evidence="7" type="ORF">IAB68_01955</name>
</gene>
<dbReference type="GO" id="GO:0005524">
    <property type="term" value="F:ATP binding"/>
    <property type="evidence" value="ECO:0007669"/>
    <property type="project" value="UniProtKB-KW"/>
</dbReference>
<dbReference type="GO" id="GO:1901135">
    <property type="term" value="P:carbohydrate derivative metabolic process"/>
    <property type="evidence" value="ECO:0007669"/>
    <property type="project" value="InterPro"/>
</dbReference>
<dbReference type="InterPro" id="IPR050306">
    <property type="entry name" value="PfkB_Carbo_kinase"/>
</dbReference>
<dbReference type="InterPro" id="IPR011611">
    <property type="entry name" value="PfkB_dom"/>
</dbReference>
<dbReference type="SUPFAM" id="SSF53613">
    <property type="entry name" value="Ribokinase-like"/>
    <property type="match status" value="1"/>
</dbReference>
<reference evidence="7" key="2">
    <citation type="journal article" date="2021" name="PeerJ">
        <title>Extensive microbial diversity within the chicken gut microbiome revealed by metagenomics and culture.</title>
        <authorList>
            <person name="Gilroy R."/>
            <person name="Ravi A."/>
            <person name="Getino M."/>
            <person name="Pursley I."/>
            <person name="Horton D.L."/>
            <person name="Alikhan N.F."/>
            <person name="Baker D."/>
            <person name="Gharbi K."/>
            <person name="Hall N."/>
            <person name="Watson M."/>
            <person name="Adriaenssens E.M."/>
            <person name="Foster-Nyarko E."/>
            <person name="Jarju S."/>
            <person name="Secka A."/>
            <person name="Antonio M."/>
            <person name="Oren A."/>
            <person name="Chaudhuri R.R."/>
            <person name="La Ragione R."/>
            <person name="Hildebrand F."/>
            <person name="Pallen M.J."/>
        </authorList>
    </citation>
    <scope>NUCLEOTIDE SEQUENCE</scope>
    <source>
        <strain evidence="7">CHK193-30670</strain>
    </source>
</reference>
<reference evidence="7" key="1">
    <citation type="submission" date="2020-10" db="EMBL/GenBank/DDBJ databases">
        <authorList>
            <person name="Gilroy R."/>
        </authorList>
    </citation>
    <scope>NUCLEOTIDE SEQUENCE</scope>
    <source>
        <strain evidence="7">CHK193-30670</strain>
    </source>
</reference>
<evidence type="ECO:0000259" key="6">
    <source>
        <dbReference type="Pfam" id="PF00294"/>
    </source>
</evidence>
<dbReference type="GO" id="GO:0016301">
    <property type="term" value="F:kinase activity"/>
    <property type="evidence" value="ECO:0007669"/>
    <property type="project" value="UniProtKB-KW"/>
</dbReference>
<comment type="similarity">
    <text evidence="1">Belongs to the carbohydrate kinase PfkB family.</text>
</comment>
<dbReference type="Gene3D" id="3.40.1190.20">
    <property type="match status" value="1"/>
</dbReference>
<evidence type="ECO:0000256" key="3">
    <source>
        <dbReference type="ARBA" id="ARBA00022741"/>
    </source>
</evidence>
<accession>A0A9D1IML9</accession>
<dbReference type="Proteomes" id="UP000824074">
    <property type="component" value="Unassembled WGS sequence"/>
</dbReference>
<proteinExistence type="inferred from homology"/>
<dbReference type="PANTHER" id="PTHR43085">
    <property type="entry name" value="HEXOKINASE FAMILY MEMBER"/>
    <property type="match status" value="1"/>
</dbReference>
<dbReference type="Gene3D" id="3.40.50.10490">
    <property type="entry name" value="Glucose-6-phosphate isomerase like protein, domain 1"/>
    <property type="match status" value="1"/>
</dbReference>
<sequence length="575" mass="65741">MKVVSIGDLVVDYYYKNGKLLGINGGMSSHNIVANLSNMGVCTASYGVCGDDPQGMIAIKSLSDVGVDVSGIDVKNEINTRCFHVSYTDTDGKLSFSSKKRCAFCNNKKWYEESMIDKNKIINNLNSDDILIFDNLNKENQYIIDNTKNIKMLDLGQYYELDNYTDNEVVSKLNSHFDIINLNERVEKYLLKRFKLKNLTDILSLLNSKLVIVTRGKKGADFVFDNILYHKTLDVISEETDSTGAGDAFFSVFIKEYIDNNFAISKEFIDDTFKKAVRLTNKVVKKMGARGHINNLYKIKKKDDYCTCLNFDLVVRKKIKRCNININNLEKRVLNAVNSKAYDELKQVDFKDLDNCLFIGTGGSFSAAYFASRVINNLYGINAFPLLPRDVKYRNNSKVQKIILFSYSGTTKDLITATEDILSDKKIIVTKSQKQKVVMKTGINKSNIISYQSASNKSKERGFLAFEGVLSPASLFFRLYIEKSNLNLNISNFISDALEYWKEYFKKYFKENKDKLKKMLVFKNILNIFYGDYTNSCAFDLESKIIESGIFNAILHEKKNFSHGRFINYENLNNK</sequence>
<keyword evidence="3" id="KW-0547">Nucleotide-binding</keyword>
<evidence type="ECO:0000313" key="7">
    <source>
        <dbReference type="EMBL" id="HIU40052.1"/>
    </source>
</evidence>